<gene>
    <name evidence="2" type="ORF">A2415_05575</name>
</gene>
<organism evidence="2 3">
    <name type="scientific">candidate division WWE3 bacterium RIFOXYC1_FULL_39_7</name>
    <dbReference type="NCBI Taxonomy" id="1802643"/>
    <lineage>
        <taxon>Bacteria</taxon>
        <taxon>Katanobacteria</taxon>
    </lineage>
</organism>
<dbReference type="AlphaFoldDB" id="A0A1F4WIY9"/>
<reference evidence="2 3" key="1">
    <citation type="journal article" date="2016" name="Nat. Commun.">
        <title>Thousands of microbial genomes shed light on interconnected biogeochemical processes in an aquifer system.</title>
        <authorList>
            <person name="Anantharaman K."/>
            <person name="Brown C.T."/>
            <person name="Hug L.A."/>
            <person name="Sharon I."/>
            <person name="Castelle C.J."/>
            <person name="Probst A.J."/>
            <person name="Thomas B.C."/>
            <person name="Singh A."/>
            <person name="Wilkins M.J."/>
            <person name="Karaoz U."/>
            <person name="Brodie E.L."/>
            <person name="Williams K.H."/>
            <person name="Hubbard S.S."/>
            <person name="Banfield J.F."/>
        </authorList>
    </citation>
    <scope>NUCLEOTIDE SEQUENCE [LARGE SCALE GENOMIC DNA]</scope>
</reference>
<protein>
    <submittedName>
        <fullName evidence="2">Uncharacterized protein</fullName>
    </submittedName>
</protein>
<dbReference type="EMBL" id="MEWA01000030">
    <property type="protein sequence ID" value="OGC68883.1"/>
    <property type="molecule type" value="Genomic_DNA"/>
</dbReference>
<dbReference type="Proteomes" id="UP000179113">
    <property type="component" value="Unassembled WGS sequence"/>
</dbReference>
<evidence type="ECO:0000256" key="1">
    <source>
        <dbReference type="SAM" id="MobiDB-lite"/>
    </source>
</evidence>
<comment type="caution">
    <text evidence="2">The sequence shown here is derived from an EMBL/GenBank/DDBJ whole genome shotgun (WGS) entry which is preliminary data.</text>
</comment>
<evidence type="ECO:0000313" key="2">
    <source>
        <dbReference type="EMBL" id="OGC68883.1"/>
    </source>
</evidence>
<evidence type="ECO:0000313" key="3">
    <source>
        <dbReference type="Proteomes" id="UP000179113"/>
    </source>
</evidence>
<feature type="region of interest" description="Disordered" evidence="1">
    <location>
        <begin position="1"/>
        <end position="90"/>
    </location>
</feature>
<name>A0A1F4WIY9_UNCKA</name>
<feature type="compositionally biased region" description="Basic and acidic residues" evidence="1">
    <location>
        <begin position="46"/>
        <end position="59"/>
    </location>
</feature>
<accession>A0A1F4WIY9</accession>
<proteinExistence type="predicted"/>
<feature type="compositionally biased region" description="Basic and acidic residues" evidence="1">
    <location>
        <begin position="78"/>
        <end position="90"/>
    </location>
</feature>
<sequence>MPTEHGSGPKSSQTDWEHILSQEGMPAKLPPEKLGTRVRLGNGHGQKSEADERLEDRGGHSPMCPINLGHGVSSRVDQPNDRPVEDELGI</sequence>